<accession>A0A2D2B066</accession>
<protein>
    <submittedName>
        <fullName evidence="1">Uncharacterized protein</fullName>
    </submittedName>
</protein>
<dbReference type="OrthoDB" id="8480626at2"/>
<reference evidence="1 2" key="1">
    <citation type="submission" date="2017-10" db="EMBL/GenBank/DDBJ databases">
        <title>Genome sequence of Caulobacter mirabilis FWC38.</title>
        <authorList>
            <person name="Fiebig A."/>
            <person name="Crosson S."/>
        </authorList>
    </citation>
    <scope>NUCLEOTIDE SEQUENCE [LARGE SCALE GENOMIC DNA]</scope>
    <source>
        <strain evidence="1 2">FWC 38</strain>
    </source>
</reference>
<gene>
    <name evidence="1" type="ORF">CSW64_15225</name>
</gene>
<dbReference type="RefSeq" id="WP_099622897.1">
    <property type="nucleotide sequence ID" value="NZ_CP024201.1"/>
</dbReference>
<dbReference type="EMBL" id="CP024201">
    <property type="protein sequence ID" value="ATQ43648.1"/>
    <property type="molecule type" value="Genomic_DNA"/>
</dbReference>
<evidence type="ECO:0000313" key="2">
    <source>
        <dbReference type="Proteomes" id="UP000228945"/>
    </source>
</evidence>
<dbReference type="AlphaFoldDB" id="A0A2D2B066"/>
<name>A0A2D2B066_9CAUL</name>
<evidence type="ECO:0000313" key="1">
    <source>
        <dbReference type="EMBL" id="ATQ43648.1"/>
    </source>
</evidence>
<organism evidence="1 2">
    <name type="scientific">Caulobacter mirabilis</name>
    <dbReference type="NCBI Taxonomy" id="69666"/>
    <lineage>
        <taxon>Bacteria</taxon>
        <taxon>Pseudomonadati</taxon>
        <taxon>Pseudomonadota</taxon>
        <taxon>Alphaproteobacteria</taxon>
        <taxon>Caulobacterales</taxon>
        <taxon>Caulobacteraceae</taxon>
        <taxon>Caulobacter</taxon>
    </lineage>
</organism>
<dbReference type="Proteomes" id="UP000228945">
    <property type="component" value="Chromosome"/>
</dbReference>
<dbReference type="KEGG" id="cmb:CSW64_15225"/>
<proteinExistence type="predicted"/>
<keyword evidence="2" id="KW-1185">Reference proteome</keyword>
<sequence length="141" mass="15062">MLAILAASIGDEEAQHHALVEEGLDDGEAARAVSLVPVGLARPLLERLGVERFVSTASVQRSDGSWRAFKLGKQPEYVQAVALGRAHLERGVFDHDLYKAIVEATAEVNAASNTLNAGQSLKGATYAVAILNPNLEPHLLR</sequence>